<proteinExistence type="inferred from homology"/>
<dbReference type="CDD" id="cd00054">
    <property type="entry name" value="EGF_CA"/>
    <property type="match status" value="1"/>
</dbReference>
<keyword evidence="4" id="KW-1133">Transmembrane helix</keyword>
<comment type="caution">
    <text evidence="3">Lacks conserved residue(s) required for the propagation of feature annotation.</text>
</comment>
<name>A7T3J8_NEMVE</name>
<keyword evidence="8" id="KW-1185">Reference proteome</keyword>
<feature type="transmembrane region" description="Helical" evidence="4">
    <location>
        <begin position="33"/>
        <end position="57"/>
    </location>
</feature>
<dbReference type="Gene3D" id="2.60.120.200">
    <property type="match status" value="1"/>
</dbReference>
<feature type="domain" description="EGF-like" evidence="5">
    <location>
        <begin position="156"/>
        <end position="194"/>
    </location>
</feature>
<feature type="disulfide bond" evidence="3">
    <location>
        <begin position="184"/>
        <end position="193"/>
    </location>
</feature>
<organism evidence="7 8">
    <name type="scientific">Nematostella vectensis</name>
    <name type="common">Starlet sea anemone</name>
    <dbReference type="NCBI Taxonomy" id="45351"/>
    <lineage>
        <taxon>Eukaryota</taxon>
        <taxon>Metazoa</taxon>
        <taxon>Cnidaria</taxon>
        <taxon>Anthozoa</taxon>
        <taxon>Hexacorallia</taxon>
        <taxon>Actiniaria</taxon>
        <taxon>Edwardsiidae</taxon>
        <taxon>Nematostella</taxon>
    </lineage>
</organism>
<keyword evidence="2 3" id="KW-1015">Disulfide bond</keyword>
<protein>
    <recommendedName>
        <fullName evidence="9">EGF-like domain-containing protein</fullName>
    </recommendedName>
</protein>
<accession>A7T3J8</accession>
<comment type="similarity">
    <text evidence="1">Belongs to the EGF domain peptide family.</text>
</comment>
<evidence type="ECO:0000256" key="3">
    <source>
        <dbReference type="PROSITE-ProRule" id="PRU00076"/>
    </source>
</evidence>
<dbReference type="Gene3D" id="2.10.25.10">
    <property type="entry name" value="Laminin"/>
    <property type="match status" value="1"/>
</dbReference>
<keyword evidence="4" id="KW-0472">Membrane</keyword>
<dbReference type="InterPro" id="IPR003609">
    <property type="entry name" value="Pan_app"/>
</dbReference>
<reference evidence="7 8" key="1">
    <citation type="journal article" date="2007" name="Science">
        <title>Sea anemone genome reveals ancestral eumetazoan gene repertoire and genomic organization.</title>
        <authorList>
            <person name="Putnam N.H."/>
            <person name="Srivastava M."/>
            <person name="Hellsten U."/>
            <person name="Dirks B."/>
            <person name="Chapman J."/>
            <person name="Salamov A."/>
            <person name="Terry A."/>
            <person name="Shapiro H."/>
            <person name="Lindquist E."/>
            <person name="Kapitonov V.V."/>
            <person name="Jurka J."/>
            <person name="Genikhovich G."/>
            <person name="Grigoriev I.V."/>
            <person name="Lucas S.M."/>
            <person name="Steele R.E."/>
            <person name="Finnerty J.R."/>
            <person name="Technau U."/>
            <person name="Martindale M.Q."/>
            <person name="Rokhsar D.S."/>
        </authorList>
    </citation>
    <scope>NUCLEOTIDE SEQUENCE [LARGE SCALE GENOMIC DNA]</scope>
    <source>
        <strain evidence="8">CH2 X CH6</strain>
    </source>
</reference>
<evidence type="ECO:0000256" key="4">
    <source>
        <dbReference type="SAM" id="Phobius"/>
    </source>
</evidence>
<evidence type="ECO:0000313" key="8">
    <source>
        <dbReference type="Proteomes" id="UP000001593"/>
    </source>
</evidence>
<evidence type="ECO:0008006" key="9">
    <source>
        <dbReference type="Google" id="ProtNLM"/>
    </source>
</evidence>
<dbReference type="HOGENOM" id="CLU_512226_0_0_1"/>
<dbReference type="PhylomeDB" id="A7T3J8"/>
<dbReference type="PROSITE" id="PS50026">
    <property type="entry name" value="EGF_3"/>
    <property type="match status" value="1"/>
</dbReference>
<dbReference type="EMBL" id="DS470532">
    <property type="protein sequence ID" value="EDO29468.1"/>
    <property type="molecule type" value="Genomic_DNA"/>
</dbReference>
<sequence>MDLYVACVSTRNSFFPEQSEFCFIREDEGLSLIWAAFLVTMGTVHGFTAILLTIVLLGQTRSQVARLDCKKVGNFQHYEKDKMLAGHVITSLEMTSLLDCVDECLTEIRCKSINIKANTGAESFTCQLNNATKKSSSSGLVTSSEGFAYYDADKNPHPSCASLPCRNGGLCADSCESDSYTCVCGYGTQGKHCEKWSEPHLESRLDVQEAGVKNYAEVSLTFGVSNLTICFAVLLKKVASALFTFEDENQNEILSMVMTSRMNMEINIRLETRNRSDSVGRKISMMVDLSTSHTPLETGGSQILTKVSAVEDVDFLLRYKPSTTGACAKTIRGFEDISSFTISVWFTTSIDNFTKTLFSYRTADQADVLRVDLRKQGVSPNLIIVVDIFYLSELFTHTSTSLTSGWYHLALEKTTSRVKSYMNGINLAVDEVSHLGPVSFPGRLVIGQKQETFSVLANQKADSYCEKNCVVNAASPRRALFDQLIGDTTRQWRCYGAASVKAINEKYGYQADTLSSKGTCIPGHAMWQSTEP</sequence>
<keyword evidence="3" id="KW-0245">EGF-like domain</keyword>
<evidence type="ECO:0000256" key="2">
    <source>
        <dbReference type="ARBA" id="ARBA00023157"/>
    </source>
</evidence>
<dbReference type="PROSITE" id="PS50948">
    <property type="entry name" value="PAN"/>
    <property type="match status" value="1"/>
</dbReference>
<evidence type="ECO:0000256" key="1">
    <source>
        <dbReference type="ARBA" id="ARBA00006373"/>
    </source>
</evidence>
<evidence type="ECO:0000259" key="6">
    <source>
        <dbReference type="PROSITE" id="PS50948"/>
    </source>
</evidence>
<evidence type="ECO:0000259" key="5">
    <source>
        <dbReference type="PROSITE" id="PS50026"/>
    </source>
</evidence>
<evidence type="ECO:0000313" key="7">
    <source>
        <dbReference type="EMBL" id="EDO29468.1"/>
    </source>
</evidence>
<feature type="domain" description="Apple" evidence="6">
    <location>
        <begin position="69"/>
        <end position="154"/>
    </location>
</feature>
<dbReference type="SUPFAM" id="SSF57196">
    <property type="entry name" value="EGF/Laminin"/>
    <property type="match status" value="1"/>
</dbReference>
<dbReference type="AlphaFoldDB" id="A7T3J8"/>
<feature type="disulfide bond" evidence="3">
    <location>
        <begin position="165"/>
        <end position="182"/>
    </location>
</feature>
<dbReference type="InParanoid" id="A7T3J8"/>
<dbReference type="Gene3D" id="3.50.4.10">
    <property type="entry name" value="Hepatocyte Growth Factor"/>
    <property type="match status" value="1"/>
</dbReference>
<keyword evidence="4" id="KW-0812">Transmembrane</keyword>
<dbReference type="Pfam" id="PF00024">
    <property type="entry name" value="PAN_1"/>
    <property type="match status" value="1"/>
</dbReference>
<dbReference type="PROSITE" id="PS00022">
    <property type="entry name" value="EGF_1"/>
    <property type="match status" value="1"/>
</dbReference>
<dbReference type="InterPro" id="IPR000742">
    <property type="entry name" value="EGF"/>
</dbReference>
<dbReference type="Proteomes" id="UP000001593">
    <property type="component" value="Unassembled WGS sequence"/>
</dbReference>
<dbReference type="InterPro" id="IPR013320">
    <property type="entry name" value="ConA-like_dom_sf"/>
</dbReference>
<gene>
    <name evidence="7" type="ORF">NEMVEDRAFT_v1g221827</name>
</gene>
<dbReference type="SUPFAM" id="SSF49899">
    <property type="entry name" value="Concanavalin A-like lectins/glucanases"/>
    <property type="match status" value="1"/>
</dbReference>